<keyword evidence="1" id="KW-1133">Transmembrane helix</keyword>
<dbReference type="OrthoDB" id="3542986at2759"/>
<reference evidence="3 4" key="1">
    <citation type="submission" date="2016-04" db="EMBL/GenBank/DDBJ databases">
        <title>A degradative enzymes factory behind the ericoid mycorrhizal symbiosis.</title>
        <authorList>
            <consortium name="DOE Joint Genome Institute"/>
            <person name="Martino E."/>
            <person name="Morin E."/>
            <person name="Grelet G."/>
            <person name="Kuo A."/>
            <person name="Kohler A."/>
            <person name="Daghino S."/>
            <person name="Barry K."/>
            <person name="Choi C."/>
            <person name="Cichocki N."/>
            <person name="Clum A."/>
            <person name="Copeland A."/>
            <person name="Hainaut M."/>
            <person name="Haridas S."/>
            <person name="Labutti K."/>
            <person name="Lindquist E."/>
            <person name="Lipzen A."/>
            <person name="Khouja H.-R."/>
            <person name="Murat C."/>
            <person name="Ohm R."/>
            <person name="Olson A."/>
            <person name="Spatafora J."/>
            <person name="Veneault-Fourrey C."/>
            <person name="Henrissat B."/>
            <person name="Grigoriev I."/>
            <person name="Martin F."/>
            <person name="Perotto S."/>
        </authorList>
    </citation>
    <scope>NUCLEOTIDE SEQUENCE [LARGE SCALE GENOMIC DNA]</scope>
    <source>
        <strain evidence="3 4">E</strain>
    </source>
</reference>
<proteinExistence type="predicted"/>
<keyword evidence="1" id="KW-0472">Membrane</keyword>
<dbReference type="RefSeq" id="XP_024734608.1">
    <property type="nucleotide sequence ID" value="XM_024871930.1"/>
</dbReference>
<name>A0A2J6T3U7_9HELO</name>
<keyword evidence="1" id="KW-0812">Transmembrane</keyword>
<keyword evidence="2" id="KW-0732">Signal</keyword>
<feature type="chain" id="PRO_5014395253" evidence="2">
    <location>
        <begin position="23"/>
        <end position="226"/>
    </location>
</feature>
<dbReference type="InParanoid" id="A0A2J6T3U7"/>
<dbReference type="Proteomes" id="UP000235371">
    <property type="component" value="Unassembled WGS sequence"/>
</dbReference>
<sequence length="226" mass="24896">MRSSTSASSLILFSSLLSASSALPDKFSSHLTLTMPWHPPPAPNSDLRLKNRMLMPDSPRPPQSPSWSVGTQLPVSYRVAIAVDAFVLVITILSLVGLGVYIRRQLKRRREGLLGDVEYNFDDSSSEDEVDSKQEEAAIESGMPNGVEKKKKGHVRWTSSVVGMGVFARMSVDEGRVKLEGGEGNKGWKYDPRDARAGAKYEVRGDERQTRVNLRVAAGYDGFRGN</sequence>
<evidence type="ECO:0000313" key="3">
    <source>
        <dbReference type="EMBL" id="PMD57704.1"/>
    </source>
</evidence>
<evidence type="ECO:0000256" key="1">
    <source>
        <dbReference type="SAM" id="Phobius"/>
    </source>
</evidence>
<feature type="transmembrane region" description="Helical" evidence="1">
    <location>
        <begin position="75"/>
        <end position="102"/>
    </location>
</feature>
<dbReference type="AlphaFoldDB" id="A0A2J6T3U7"/>
<organism evidence="3 4">
    <name type="scientific">Hyaloscypha bicolor E</name>
    <dbReference type="NCBI Taxonomy" id="1095630"/>
    <lineage>
        <taxon>Eukaryota</taxon>
        <taxon>Fungi</taxon>
        <taxon>Dikarya</taxon>
        <taxon>Ascomycota</taxon>
        <taxon>Pezizomycotina</taxon>
        <taxon>Leotiomycetes</taxon>
        <taxon>Helotiales</taxon>
        <taxon>Hyaloscyphaceae</taxon>
        <taxon>Hyaloscypha</taxon>
        <taxon>Hyaloscypha bicolor</taxon>
    </lineage>
</organism>
<feature type="signal peptide" evidence="2">
    <location>
        <begin position="1"/>
        <end position="22"/>
    </location>
</feature>
<keyword evidence="4" id="KW-1185">Reference proteome</keyword>
<dbReference type="GeneID" id="36580012"/>
<dbReference type="EMBL" id="KZ613846">
    <property type="protein sequence ID" value="PMD57704.1"/>
    <property type="molecule type" value="Genomic_DNA"/>
</dbReference>
<evidence type="ECO:0000256" key="2">
    <source>
        <dbReference type="SAM" id="SignalP"/>
    </source>
</evidence>
<gene>
    <name evidence="3" type="ORF">K444DRAFT_32803</name>
</gene>
<accession>A0A2J6T3U7</accession>
<protein>
    <submittedName>
        <fullName evidence="3">Uncharacterized protein</fullName>
    </submittedName>
</protein>
<evidence type="ECO:0000313" key="4">
    <source>
        <dbReference type="Proteomes" id="UP000235371"/>
    </source>
</evidence>